<sequence length="154" mass="15564">MRLVIGGLLAVTLAGCSAPHPTAVRARPLSAPESAAPTVAAGPARPMGSGQDLRTPELAARVTVREVAAGSGFAVQVSVRVLRGTWEFGPAAVRMRSADGAESTPVLERASRGARTLHAGVAQSWQIPFGRAAGAGAHLLLSTPAGTALAWITG</sequence>
<organism evidence="2 3">
    <name type="scientific">Actinoplanes ianthinogenes</name>
    <dbReference type="NCBI Taxonomy" id="122358"/>
    <lineage>
        <taxon>Bacteria</taxon>
        <taxon>Bacillati</taxon>
        <taxon>Actinomycetota</taxon>
        <taxon>Actinomycetes</taxon>
        <taxon>Micromonosporales</taxon>
        <taxon>Micromonosporaceae</taxon>
        <taxon>Actinoplanes</taxon>
    </lineage>
</organism>
<evidence type="ECO:0000313" key="3">
    <source>
        <dbReference type="Proteomes" id="UP000676967"/>
    </source>
</evidence>
<keyword evidence="3" id="KW-1185">Reference proteome</keyword>
<name>A0ABN6CMY9_9ACTN</name>
<evidence type="ECO:0000313" key="2">
    <source>
        <dbReference type="EMBL" id="BCJ46486.1"/>
    </source>
</evidence>
<evidence type="ECO:0000256" key="1">
    <source>
        <dbReference type="SAM" id="MobiDB-lite"/>
    </source>
</evidence>
<accession>A0ABN6CMY9</accession>
<proteinExistence type="predicted"/>
<reference evidence="2 3" key="1">
    <citation type="submission" date="2020-08" db="EMBL/GenBank/DDBJ databases">
        <title>Whole genome shotgun sequence of Actinoplanes ianthinogenes NBRC 13996.</title>
        <authorList>
            <person name="Komaki H."/>
            <person name="Tamura T."/>
        </authorList>
    </citation>
    <scope>NUCLEOTIDE SEQUENCE [LARGE SCALE GENOMIC DNA]</scope>
    <source>
        <strain evidence="2 3">NBRC 13996</strain>
    </source>
</reference>
<dbReference type="EMBL" id="AP023356">
    <property type="protein sequence ID" value="BCJ46486.1"/>
    <property type="molecule type" value="Genomic_DNA"/>
</dbReference>
<dbReference type="PROSITE" id="PS51257">
    <property type="entry name" value="PROKAR_LIPOPROTEIN"/>
    <property type="match status" value="1"/>
</dbReference>
<dbReference type="Proteomes" id="UP000676967">
    <property type="component" value="Chromosome"/>
</dbReference>
<protein>
    <recommendedName>
        <fullName evidence="4">DUF4352 domain-containing protein</fullName>
    </recommendedName>
</protein>
<gene>
    <name evidence="2" type="ORF">Aiant_71430</name>
</gene>
<feature type="region of interest" description="Disordered" evidence="1">
    <location>
        <begin position="22"/>
        <end position="52"/>
    </location>
</feature>
<evidence type="ECO:0008006" key="4">
    <source>
        <dbReference type="Google" id="ProtNLM"/>
    </source>
</evidence>